<keyword evidence="2" id="KW-1185">Reference proteome</keyword>
<evidence type="ECO:0000313" key="2">
    <source>
        <dbReference type="Proteomes" id="UP000799754"/>
    </source>
</evidence>
<dbReference type="EMBL" id="MU006718">
    <property type="protein sequence ID" value="KAF2627030.1"/>
    <property type="molecule type" value="Genomic_DNA"/>
</dbReference>
<organism evidence="1 2">
    <name type="scientific">Macroventuria anomochaeta</name>
    <dbReference type="NCBI Taxonomy" id="301207"/>
    <lineage>
        <taxon>Eukaryota</taxon>
        <taxon>Fungi</taxon>
        <taxon>Dikarya</taxon>
        <taxon>Ascomycota</taxon>
        <taxon>Pezizomycotina</taxon>
        <taxon>Dothideomycetes</taxon>
        <taxon>Pleosporomycetidae</taxon>
        <taxon>Pleosporales</taxon>
        <taxon>Pleosporineae</taxon>
        <taxon>Didymellaceae</taxon>
        <taxon>Macroventuria</taxon>
    </lineage>
</organism>
<protein>
    <submittedName>
        <fullName evidence="1">MFS general substrate transporter</fullName>
    </submittedName>
</protein>
<evidence type="ECO:0000313" key="1">
    <source>
        <dbReference type="EMBL" id="KAF2627030.1"/>
    </source>
</evidence>
<gene>
    <name evidence="1" type="ORF">BU25DRAFT_393594</name>
</gene>
<comment type="caution">
    <text evidence="1">The sequence shown here is derived from an EMBL/GenBank/DDBJ whole genome shotgun (WGS) entry which is preliminary data.</text>
</comment>
<name>A0ACB6RYH1_9PLEO</name>
<proteinExistence type="predicted"/>
<accession>A0ACB6RYH1</accession>
<dbReference type="Proteomes" id="UP000799754">
    <property type="component" value="Unassembled WGS sequence"/>
</dbReference>
<reference evidence="1" key="1">
    <citation type="journal article" date="2020" name="Stud. Mycol.">
        <title>101 Dothideomycetes genomes: a test case for predicting lifestyles and emergence of pathogens.</title>
        <authorList>
            <person name="Haridas S."/>
            <person name="Albert R."/>
            <person name="Binder M."/>
            <person name="Bloem J."/>
            <person name="Labutti K."/>
            <person name="Salamov A."/>
            <person name="Andreopoulos B."/>
            <person name="Baker S."/>
            <person name="Barry K."/>
            <person name="Bills G."/>
            <person name="Bluhm B."/>
            <person name="Cannon C."/>
            <person name="Castanera R."/>
            <person name="Culley D."/>
            <person name="Daum C."/>
            <person name="Ezra D."/>
            <person name="Gonzalez J."/>
            <person name="Henrissat B."/>
            <person name="Kuo A."/>
            <person name="Liang C."/>
            <person name="Lipzen A."/>
            <person name="Lutzoni F."/>
            <person name="Magnuson J."/>
            <person name="Mondo S."/>
            <person name="Nolan M."/>
            <person name="Ohm R."/>
            <person name="Pangilinan J."/>
            <person name="Park H.-J."/>
            <person name="Ramirez L."/>
            <person name="Alfaro M."/>
            <person name="Sun H."/>
            <person name="Tritt A."/>
            <person name="Yoshinaga Y."/>
            <person name="Zwiers L.-H."/>
            <person name="Turgeon B."/>
            <person name="Goodwin S."/>
            <person name="Spatafora J."/>
            <person name="Crous P."/>
            <person name="Grigoriev I."/>
        </authorList>
    </citation>
    <scope>NUCLEOTIDE SEQUENCE</scope>
    <source>
        <strain evidence="1">CBS 525.71</strain>
    </source>
</reference>
<sequence length="504" mass="53932">MANSNSRQSRVSKAAQWLVHELGLHTMRHAGKDIYIIILARYLRMYAYGSVALVLALYFQAQGLTDAEIGFFMTLTLLGDVVVSLLLTLVADSLGRRRTLMLGALGMAVSGAVFATSSSYALLLAAAIVGVISPSGNEIGPFRAVEESTLAHLIGEDKRADVFTWYVAFAVLGTSTGLIVGGQAVDALSARKGWTELDAYRAGFWIYTAVGIVKAVSTLFLSQECEHQKPSKPARAEGETEPLLPAADDDTHPTATSNGVAQTAGVTKKQRSWNPFSSISPKSRAILFKLCSLFFLDSLGSGMVPFSLINFYLDRKFGLPKGKLGGIMSATWFLSTFGNIFSASLSRRLGLIFAMVITHLPSSFFLGALPFAPNLPLTVILLIGRSMMSSMDQAPRSAFLSMVVLPEERTAVMGIVNTLKTLSQSSGPWVTGLLAGSGRFWVAFVVAGALKASYDVLLLTMFGGRVHARKVGEGVDDAARSDGGEGEVHDGDDRQANNRATAVQ</sequence>